<comment type="caution">
    <text evidence="1">The sequence shown here is derived from an EMBL/GenBank/DDBJ whole genome shotgun (WGS) entry which is preliminary data.</text>
</comment>
<dbReference type="Gene3D" id="1.10.4080.10">
    <property type="entry name" value="ADP-ribosylation/Crystallin J1"/>
    <property type="match status" value="1"/>
</dbReference>
<dbReference type="InterPro" id="IPR036705">
    <property type="entry name" value="Ribosyl_crysJ1_sf"/>
</dbReference>
<dbReference type="EMBL" id="VIWX01000008">
    <property type="protein sequence ID" value="TWF91641.1"/>
    <property type="molecule type" value="Genomic_DNA"/>
</dbReference>
<reference evidence="1 2" key="1">
    <citation type="submission" date="2019-06" db="EMBL/GenBank/DDBJ databases">
        <title>Sequencing the genomes of 1000 actinobacteria strains.</title>
        <authorList>
            <person name="Klenk H.-P."/>
        </authorList>
    </citation>
    <scope>NUCLEOTIDE SEQUENCE [LARGE SCALE GENOMIC DNA]</scope>
    <source>
        <strain evidence="1 2">DSM 46699</strain>
    </source>
</reference>
<sequence>MPFNITEGVDSGDPVQSIVPPPVCIVTEPEGELRMANTTPYPGFSLPLSWPGEPARSESIDPEYVATGLYGMGVPKTQVTGWEITHPDGSVEEKTNPDYRPGPLRQGLPQHENKLEALLNYLAFKYLPRQRVLFGLLGSEFLVPGDADAPPEPRLVMRVYTSPRHIPEMTSWWRMTGLTFLARYPGASMAINPDSYPSFTIKSDELNDLQQHLSRLKPGEPVYEEEFGLTPENARSAALQQRFGLEQPPSINSRWFVQARASGHELTQDEREKLLLGVSWLRYNSGRRRAGEPEEWPEDLNVNGLVITHDARGRAEPHFDTFGKFARVGAFDPHRSWHRTIGAYVGFAVGETLGAAVDGMTWPQIQQRYGRAGIQEPDVVFARPGQVGWLTQLLMFLTEGTMRGLEGTTSAVDPAAVRSAHARWLVTQGVQWQQAAGPLAAEHPQPDGWLLGVPELHANRGASPQLIEAVRAAVADPSQSSLGGPLLLMWALPGAVSEAGSALAGGWNRTEIDDAASNALAALFQRLFLEGDFVNPIWLQLQQLLKAELTGTRPGTDQVAAVVRDVDQRRTRYFDHDIELIERTGTGTDTLSVLGRALMAASRREYKPEMALRIAVNHSGSSALTGALTGAIIGARTGVAGLPRQWVEALDVRDLLLELAEDAFWHFAHRNVLAVEGDDDWTERYPRW</sequence>
<name>A0A561TX00_9PSEU</name>
<dbReference type="InterPro" id="IPR005502">
    <property type="entry name" value="Ribosyl_crysJ1"/>
</dbReference>
<keyword evidence="2" id="KW-1185">Reference proteome</keyword>
<evidence type="ECO:0000313" key="2">
    <source>
        <dbReference type="Proteomes" id="UP000316184"/>
    </source>
</evidence>
<dbReference type="AlphaFoldDB" id="A0A561TX00"/>
<keyword evidence="1" id="KW-0378">Hydrolase</keyword>
<protein>
    <submittedName>
        <fullName evidence="1">ADP-ribosylglycohydrolase</fullName>
    </submittedName>
</protein>
<proteinExistence type="predicted"/>
<organism evidence="1 2">
    <name type="scientific">Saccharopolyspora dendranthemae</name>
    <dbReference type="NCBI Taxonomy" id="1181886"/>
    <lineage>
        <taxon>Bacteria</taxon>
        <taxon>Bacillati</taxon>
        <taxon>Actinomycetota</taxon>
        <taxon>Actinomycetes</taxon>
        <taxon>Pseudonocardiales</taxon>
        <taxon>Pseudonocardiaceae</taxon>
        <taxon>Saccharopolyspora</taxon>
    </lineage>
</organism>
<dbReference type="SUPFAM" id="SSF101478">
    <property type="entry name" value="ADP-ribosylglycohydrolase"/>
    <property type="match status" value="1"/>
</dbReference>
<dbReference type="GO" id="GO:0016787">
    <property type="term" value="F:hydrolase activity"/>
    <property type="evidence" value="ECO:0007669"/>
    <property type="project" value="UniProtKB-KW"/>
</dbReference>
<gene>
    <name evidence="1" type="ORF">FHU35_1863</name>
</gene>
<evidence type="ECO:0000313" key="1">
    <source>
        <dbReference type="EMBL" id="TWF91641.1"/>
    </source>
</evidence>
<accession>A0A561TX00</accession>
<dbReference type="Proteomes" id="UP000316184">
    <property type="component" value="Unassembled WGS sequence"/>
</dbReference>
<dbReference type="Pfam" id="PF03747">
    <property type="entry name" value="ADP_ribosyl_GH"/>
    <property type="match status" value="2"/>
</dbReference>